<dbReference type="EMBL" id="JAOCDZ010000037">
    <property type="protein sequence ID" value="MDH0740136.1"/>
    <property type="molecule type" value="Genomic_DNA"/>
</dbReference>
<dbReference type="GO" id="GO:0019068">
    <property type="term" value="P:virion assembly"/>
    <property type="evidence" value="ECO:0007669"/>
    <property type="project" value="InterPro"/>
</dbReference>
<reference evidence="1" key="1">
    <citation type="submission" date="2022-09" db="EMBL/GenBank/DDBJ databases">
        <title>Intensive care unit water sources are persistently colonized with multi-drug resistant bacteria and are the site of extensive horizontal gene transfer of antibiotic resistance genes.</title>
        <authorList>
            <person name="Diorio-Toth L."/>
        </authorList>
    </citation>
    <scope>NUCLEOTIDE SEQUENCE</scope>
    <source>
        <strain evidence="1">GD03843</strain>
    </source>
</reference>
<name>A0AA42LV99_9BURK</name>
<protein>
    <submittedName>
        <fullName evidence="1">Uncharacterized protein</fullName>
    </submittedName>
</protein>
<dbReference type="RefSeq" id="WP_279997551.1">
    <property type="nucleotide sequence ID" value="NZ_JAOCDZ010000037.1"/>
</dbReference>
<dbReference type="Proteomes" id="UP001161094">
    <property type="component" value="Unassembled WGS sequence"/>
</dbReference>
<sequence length="101" mass="11506">MHWDNAIFDEAFDAAGMRELVRLVGSMPLVEFQARFDRPGLIDEVTMVHSTDYEVEFTTADAPGLGYHSELDIAGIRYRVRQEPVTVGDGYWTRALLERLT</sequence>
<proteinExistence type="predicted"/>
<dbReference type="InterPro" id="IPR008018">
    <property type="entry name" value="Phage_tail_attach_FII"/>
</dbReference>
<dbReference type="Pfam" id="PF05354">
    <property type="entry name" value="Phage_attach"/>
    <property type="match status" value="1"/>
</dbReference>
<accession>A0AA42LV99</accession>
<evidence type="ECO:0000313" key="2">
    <source>
        <dbReference type="Proteomes" id="UP001161094"/>
    </source>
</evidence>
<organism evidence="1 2">
    <name type="scientific">Achromobacter spanius</name>
    <dbReference type="NCBI Taxonomy" id="217203"/>
    <lineage>
        <taxon>Bacteria</taxon>
        <taxon>Pseudomonadati</taxon>
        <taxon>Pseudomonadota</taxon>
        <taxon>Betaproteobacteria</taxon>
        <taxon>Burkholderiales</taxon>
        <taxon>Alcaligenaceae</taxon>
        <taxon>Achromobacter</taxon>
    </lineage>
</organism>
<evidence type="ECO:0000313" key="1">
    <source>
        <dbReference type="EMBL" id="MDH0740136.1"/>
    </source>
</evidence>
<dbReference type="AlphaFoldDB" id="A0AA42LV99"/>
<gene>
    <name evidence="1" type="ORF">N5D93_30350</name>
</gene>
<comment type="caution">
    <text evidence="1">The sequence shown here is derived from an EMBL/GenBank/DDBJ whole genome shotgun (WGS) entry which is preliminary data.</text>
</comment>